<dbReference type="STRING" id="1230453.C453_17204"/>
<evidence type="ECO:0000313" key="1">
    <source>
        <dbReference type="EMBL" id="ELZ81775.1"/>
    </source>
</evidence>
<comment type="caution">
    <text evidence="1">The sequence shown here is derived from an EMBL/GenBank/DDBJ whole genome shotgun (WGS) entry which is preliminary data.</text>
</comment>
<sequence length="126" mass="14075">MSFDDIEGGATIHADSEKLTKIKKHVNEEFRNEDENDLAVSRIIDLAVAVGLEVDNRSEHSLDGADRTSIGSLDPQGVLKTLIEIKHPEKSGEELVTLLREYYAGGVDIIANDIDNNDYFDYERLL</sequence>
<organism evidence="1 2">
    <name type="scientific">Haloferax elongans ATCC BAA-1513</name>
    <dbReference type="NCBI Taxonomy" id="1230453"/>
    <lineage>
        <taxon>Archaea</taxon>
        <taxon>Methanobacteriati</taxon>
        <taxon>Methanobacteriota</taxon>
        <taxon>Stenosarchaea group</taxon>
        <taxon>Halobacteria</taxon>
        <taxon>Halobacteriales</taxon>
        <taxon>Haloferacaceae</taxon>
        <taxon>Haloferax</taxon>
    </lineage>
</organism>
<dbReference type="OrthoDB" id="384608at2157"/>
<name>M0HBA7_HALEO</name>
<evidence type="ECO:0000313" key="2">
    <source>
        <dbReference type="Proteomes" id="UP000011612"/>
    </source>
</evidence>
<protein>
    <submittedName>
        <fullName evidence="1">Uncharacterized protein</fullName>
    </submittedName>
</protein>
<dbReference type="PATRIC" id="fig|1230453.4.peg.3429"/>
<reference evidence="1 2" key="1">
    <citation type="journal article" date="2014" name="PLoS Genet.">
        <title>Phylogenetically driven sequencing of extremely halophilic archaea reveals strategies for static and dynamic osmo-response.</title>
        <authorList>
            <person name="Becker E.A."/>
            <person name="Seitzer P.M."/>
            <person name="Tritt A."/>
            <person name="Larsen D."/>
            <person name="Krusor M."/>
            <person name="Yao A.I."/>
            <person name="Wu D."/>
            <person name="Madern D."/>
            <person name="Eisen J.A."/>
            <person name="Darling A.E."/>
            <person name="Facciotti M.T."/>
        </authorList>
    </citation>
    <scope>NUCLEOTIDE SEQUENCE [LARGE SCALE GENOMIC DNA]</scope>
    <source>
        <strain evidence="1 2">ATCC BAA-1513</strain>
    </source>
</reference>
<dbReference type="RefSeq" id="WP_008326446.1">
    <property type="nucleotide sequence ID" value="NZ_AOLK01000023.1"/>
</dbReference>
<dbReference type="AlphaFoldDB" id="M0HBA7"/>
<gene>
    <name evidence="1" type="ORF">C453_17204</name>
</gene>
<accession>M0HBA7</accession>
<keyword evidence="2" id="KW-1185">Reference proteome</keyword>
<dbReference type="Proteomes" id="UP000011612">
    <property type="component" value="Unassembled WGS sequence"/>
</dbReference>
<dbReference type="EMBL" id="AOLK01000023">
    <property type="protein sequence ID" value="ELZ81775.1"/>
    <property type="molecule type" value="Genomic_DNA"/>
</dbReference>
<proteinExistence type="predicted"/>